<dbReference type="EMBL" id="BLLF01007784">
    <property type="protein sequence ID" value="GFH33110.1"/>
    <property type="molecule type" value="Genomic_DNA"/>
</dbReference>
<evidence type="ECO:0000313" key="2">
    <source>
        <dbReference type="Proteomes" id="UP000485058"/>
    </source>
</evidence>
<sequence>MAEMVLGPGLVYLGHSPQGPLTPPT</sequence>
<protein>
    <submittedName>
        <fullName evidence="1">Uncharacterized protein</fullName>
    </submittedName>
</protein>
<accession>A0A6A0AJJ5</accession>
<reference evidence="1 2" key="1">
    <citation type="submission" date="2020-02" db="EMBL/GenBank/DDBJ databases">
        <title>Draft genome sequence of Haematococcus lacustris strain NIES-144.</title>
        <authorList>
            <person name="Morimoto D."/>
            <person name="Nakagawa S."/>
            <person name="Yoshida T."/>
            <person name="Sawayama S."/>
        </authorList>
    </citation>
    <scope>NUCLEOTIDE SEQUENCE [LARGE SCALE GENOMIC DNA]</scope>
    <source>
        <strain evidence="1 2">NIES-144</strain>
    </source>
</reference>
<organism evidence="1 2">
    <name type="scientific">Haematococcus lacustris</name>
    <name type="common">Green alga</name>
    <name type="synonym">Haematococcus pluvialis</name>
    <dbReference type="NCBI Taxonomy" id="44745"/>
    <lineage>
        <taxon>Eukaryota</taxon>
        <taxon>Viridiplantae</taxon>
        <taxon>Chlorophyta</taxon>
        <taxon>core chlorophytes</taxon>
        <taxon>Chlorophyceae</taxon>
        <taxon>CS clade</taxon>
        <taxon>Chlamydomonadales</taxon>
        <taxon>Haematococcaceae</taxon>
        <taxon>Haematococcus</taxon>
    </lineage>
</organism>
<evidence type="ECO:0000313" key="1">
    <source>
        <dbReference type="EMBL" id="GFH33110.1"/>
    </source>
</evidence>
<gene>
    <name evidence="1" type="ORF">HaLaN_32432</name>
</gene>
<name>A0A6A0AJJ5_HAELA</name>
<proteinExistence type="predicted"/>
<dbReference type="AlphaFoldDB" id="A0A6A0AJJ5"/>
<keyword evidence="2" id="KW-1185">Reference proteome</keyword>
<comment type="caution">
    <text evidence="1">The sequence shown here is derived from an EMBL/GenBank/DDBJ whole genome shotgun (WGS) entry which is preliminary data.</text>
</comment>
<dbReference type="Proteomes" id="UP000485058">
    <property type="component" value="Unassembled WGS sequence"/>
</dbReference>